<protein>
    <submittedName>
        <fullName evidence="1">Uncharacterized protein</fullName>
    </submittedName>
</protein>
<organism evidence="1">
    <name type="scientific">Arundo donax</name>
    <name type="common">Giant reed</name>
    <name type="synonym">Donax arundinaceus</name>
    <dbReference type="NCBI Taxonomy" id="35708"/>
    <lineage>
        <taxon>Eukaryota</taxon>
        <taxon>Viridiplantae</taxon>
        <taxon>Streptophyta</taxon>
        <taxon>Embryophyta</taxon>
        <taxon>Tracheophyta</taxon>
        <taxon>Spermatophyta</taxon>
        <taxon>Magnoliopsida</taxon>
        <taxon>Liliopsida</taxon>
        <taxon>Poales</taxon>
        <taxon>Poaceae</taxon>
        <taxon>PACMAD clade</taxon>
        <taxon>Arundinoideae</taxon>
        <taxon>Arundineae</taxon>
        <taxon>Arundo</taxon>
    </lineage>
</organism>
<accession>A0A0A9CYM4</accession>
<dbReference type="EMBL" id="GBRH01216441">
    <property type="protein sequence ID" value="JAD81454.1"/>
    <property type="molecule type" value="Transcribed_RNA"/>
</dbReference>
<sequence>MKQQQQPPHAHACPPR</sequence>
<name>A0A0A9CYM4_ARUDO</name>
<proteinExistence type="predicted"/>
<dbReference type="AlphaFoldDB" id="A0A0A9CYM4"/>
<evidence type="ECO:0000313" key="1">
    <source>
        <dbReference type="EMBL" id="JAD81454.1"/>
    </source>
</evidence>
<reference evidence="1" key="2">
    <citation type="journal article" date="2015" name="Data Brief">
        <title>Shoot transcriptome of the giant reed, Arundo donax.</title>
        <authorList>
            <person name="Barrero R.A."/>
            <person name="Guerrero F.D."/>
            <person name="Moolhuijzen P."/>
            <person name="Goolsby J.A."/>
            <person name="Tidwell J."/>
            <person name="Bellgard S.E."/>
            <person name="Bellgard M.I."/>
        </authorList>
    </citation>
    <scope>NUCLEOTIDE SEQUENCE</scope>
    <source>
        <tissue evidence="1">Shoot tissue taken approximately 20 cm above the soil surface</tissue>
    </source>
</reference>
<reference evidence="1" key="1">
    <citation type="submission" date="2014-09" db="EMBL/GenBank/DDBJ databases">
        <authorList>
            <person name="Magalhaes I.L.F."/>
            <person name="Oliveira U."/>
            <person name="Santos F.R."/>
            <person name="Vidigal T.H.D.A."/>
            <person name="Brescovit A.D."/>
            <person name="Santos A.J."/>
        </authorList>
    </citation>
    <scope>NUCLEOTIDE SEQUENCE</scope>
    <source>
        <tissue evidence="1">Shoot tissue taken approximately 20 cm above the soil surface</tissue>
    </source>
</reference>